<keyword evidence="6" id="KW-1133">Transmembrane helix</keyword>
<accession>A0AAD7RGI7</accession>
<evidence type="ECO:0000259" key="8">
    <source>
        <dbReference type="PROSITE" id="PS50835"/>
    </source>
</evidence>
<evidence type="ECO:0000256" key="3">
    <source>
        <dbReference type="ARBA" id="ARBA00023157"/>
    </source>
</evidence>
<dbReference type="Gene3D" id="2.60.40.10">
    <property type="entry name" value="Immunoglobulins"/>
    <property type="match status" value="2"/>
</dbReference>
<dbReference type="InterPro" id="IPR007110">
    <property type="entry name" value="Ig-like_dom"/>
</dbReference>
<keyword evidence="2 6" id="KW-0472">Membrane</keyword>
<evidence type="ECO:0000256" key="1">
    <source>
        <dbReference type="ARBA" id="ARBA00004479"/>
    </source>
</evidence>
<feature type="signal peptide" evidence="7">
    <location>
        <begin position="1"/>
        <end position="16"/>
    </location>
</feature>
<protein>
    <recommendedName>
        <fullName evidence="8">Ig-like domain-containing protein</fullName>
    </recommendedName>
</protein>
<keyword evidence="6" id="KW-0812">Transmembrane</keyword>
<keyword evidence="3" id="KW-1015">Disulfide bond</keyword>
<dbReference type="InterPro" id="IPR013098">
    <property type="entry name" value="Ig_I-set"/>
</dbReference>
<comment type="subcellular location">
    <subcellularLocation>
        <location evidence="1">Membrane</location>
        <topology evidence="1">Single-pass type I membrane protein</topology>
    </subcellularLocation>
</comment>
<dbReference type="Pfam" id="PF07679">
    <property type="entry name" value="I-set"/>
    <property type="match status" value="2"/>
</dbReference>
<gene>
    <name evidence="9" type="ORF">AAFF_G00216060</name>
</gene>
<dbReference type="Proteomes" id="UP001221898">
    <property type="component" value="Unassembled WGS sequence"/>
</dbReference>
<dbReference type="PROSITE" id="PS50835">
    <property type="entry name" value="IG_LIKE"/>
    <property type="match status" value="1"/>
</dbReference>
<feature type="domain" description="Ig-like" evidence="8">
    <location>
        <begin position="29"/>
        <end position="122"/>
    </location>
</feature>
<evidence type="ECO:0000256" key="7">
    <source>
        <dbReference type="SAM" id="SignalP"/>
    </source>
</evidence>
<dbReference type="InterPro" id="IPR003599">
    <property type="entry name" value="Ig_sub"/>
</dbReference>
<evidence type="ECO:0000256" key="4">
    <source>
        <dbReference type="ARBA" id="ARBA00023180"/>
    </source>
</evidence>
<dbReference type="SMART" id="SM00408">
    <property type="entry name" value="IGc2"/>
    <property type="match status" value="1"/>
</dbReference>
<dbReference type="EMBL" id="JAINUG010000288">
    <property type="protein sequence ID" value="KAJ8383635.1"/>
    <property type="molecule type" value="Genomic_DNA"/>
</dbReference>
<dbReference type="PANTHER" id="PTHR11640">
    <property type="entry name" value="NEPHRIN"/>
    <property type="match status" value="1"/>
</dbReference>
<sequence length="382" mass="41895">MLFVVLLLAALHTAAQGPVLPPLGLRQPPSVDLGKDQYVRLVGEGLNITCTTRNPNFSYNVTWRHSAGKELTPVEEVTWLPSTGISTSSVLTMLALNVSDTGNITCTGTNEAGANSSTTHLQVVDQPYIRMSPVLSPTPPGNKTTVEVTEGKDLELRVRIEAYPEIREQWWDTPASAKASREFLGHNNRYEAALHLKRMQSGEQGKYVFNAWSSKANASITFHVHMFRKCGENGTWLLEPLPAQGVQVQLREYGPAEVTSALTLPPPGNRTTVECVAVNSVGLNRDTFVTDVSHAWLLTPILIATASLLLLLTIVLLYKYNHIRALSLELQLECRLGITAFASAGQDPETSTANGLRTNKRTSFFNPEVVESLFEVISQAFK</sequence>
<dbReference type="InterPro" id="IPR036179">
    <property type="entry name" value="Ig-like_dom_sf"/>
</dbReference>
<dbReference type="PANTHER" id="PTHR11640:SF31">
    <property type="entry name" value="IRREGULAR CHIASM C-ROUGHEST PROTEIN-RELATED"/>
    <property type="match status" value="1"/>
</dbReference>
<dbReference type="InterPro" id="IPR013783">
    <property type="entry name" value="Ig-like_fold"/>
</dbReference>
<dbReference type="SUPFAM" id="SSF48726">
    <property type="entry name" value="Immunoglobulin"/>
    <property type="match status" value="2"/>
</dbReference>
<dbReference type="InterPro" id="IPR003598">
    <property type="entry name" value="Ig_sub2"/>
</dbReference>
<keyword evidence="4" id="KW-0325">Glycoprotein</keyword>
<dbReference type="SMART" id="SM00409">
    <property type="entry name" value="IG"/>
    <property type="match status" value="2"/>
</dbReference>
<proteinExistence type="predicted"/>
<evidence type="ECO:0000256" key="5">
    <source>
        <dbReference type="ARBA" id="ARBA00023319"/>
    </source>
</evidence>
<dbReference type="GO" id="GO:0005886">
    <property type="term" value="C:plasma membrane"/>
    <property type="evidence" value="ECO:0007669"/>
    <property type="project" value="TreeGrafter"/>
</dbReference>
<comment type="caution">
    <text evidence="9">The sequence shown here is derived from an EMBL/GenBank/DDBJ whole genome shotgun (WGS) entry which is preliminary data.</text>
</comment>
<evidence type="ECO:0000313" key="10">
    <source>
        <dbReference type="Proteomes" id="UP001221898"/>
    </source>
</evidence>
<dbReference type="InterPro" id="IPR051275">
    <property type="entry name" value="Cell_adhesion_signaling"/>
</dbReference>
<dbReference type="AlphaFoldDB" id="A0AAD7RGI7"/>
<dbReference type="GO" id="GO:0098609">
    <property type="term" value="P:cell-cell adhesion"/>
    <property type="evidence" value="ECO:0007669"/>
    <property type="project" value="TreeGrafter"/>
</dbReference>
<keyword evidence="7" id="KW-0732">Signal</keyword>
<keyword evidence="5" id="KW-0393">Immunoglobulin domain</keyword>
<name>A0AAD7RGI7_9TELE</name>
<evidence type="ECO:0000313" key="9">
    <source>
        <dbReference type="EMBL" id="KAJ8383635.1"/>
    </source>
</evidence>
<evidence type="ECO:0000256" key="6">
    <source>
        <dbReference type="SAM" id="Phobius"/>
    </source>
</evidence>
<evidence type="ECO:0000256" key="2">
    <source>
        <dbReference type="ARBA" id="ARBA00023136"/>
    </source>
</evidence>
<reference evidence="9" key="1">
    <citation type="journal article" date="2023" name="Science">
        <title>Genome structures resolve the early diversification of teleost fishes.</title>
        <authorList>
            <person name="Parey E."/>
            <person name="Louis A."/>
            <person name="Montfort J."/>
            <person name="Bouchez O."/>
            <person name="Roques C."/>
            <person name="Iampietro C."/>
            <person name="Lluch J."/>
            <person name="Castinel A."/>
            <person name="Donnadieu C."/>
            <person name="Desvignes T."/>
            <person name="Floi Bucao C."/>
            <person name="Jouanno E."/>
            <person name="Wen M."/>
            <person name="Mejri S."/>
            <person name="Dirks R."/>
            <person name="Jansen H."/>
            <person name="Henkel C."/>
            <person name="Chen W.J."/>
            <person name="Zahm M."/>
            <person name="Cabau C."/>
            <person name="Klopp C."/>
            <person name="Thompson A.W."/>
            <person name="Robinson-Rechavi M."/>
            <person name="Braasch I."/>
            <person name="Lecointre G."/>
            <person name="Bobe J."/>
            <person name="Postlethwait J.H."/>
            <person name="Berthelot C."/>
            <person name="Roest Crollius H."/>
            <person name="Guiguen Y."/>
        </authorList>
    </citation>
    <scope>NUCLEOTIDE SEQUENCE</scope>
    <source>
        <strain evidence="9">NC1722</strain>
    </source>
</reference>
<keyword evidence="10" id="KW-1185">Reference proteome</keyword>
<organism evidence="9 10">
    <name type="scientific">Aldrovandia affinis</name>
    <dbReference type="NCBI Taxonomy" id="143900"/>
    <lineage>
        <taxon>Eukaryota</taxon>
        <taxon>Metazoa</taxon>
        <taxon>Chordata</taxon>
        <taxon>Craniata</taxon>
        <taxon>Vertebrata</taxon>
        <taxon>Euteleostomi</taxon>
        <taxon>Actinopterygii</taxon>
        <taxon>Neopterygii</taxon>
        <taxon>Teleostei</taxon>
        <taxon>Notacanthiformes</taxon>
        <taxon>Halosauridae</taxon>
        <taxon>Aldrovandia</taxon>
    </lineage>
</organism>
<feature type="transmembrane region" description="Helical" evidence="6">
    <location>
        <begin position="295"/>
        <end position="318"/>
    </location>
</feature>
<dbReference type="GO" id="GO:0005911">
    <property type="term" value="C:cell-cell junction"/>
    <property type="evidence" value="ECO:0007669"/>
    <property type="project" value="TreeGrafter"/>
</dbReference>
<feature type="chain" id="PRO_5042104297" description="Ig-like domain-containing protein" evidence="7">
    <location>
        <begin position="17"/>
        <end position="382"/>
    </location>
</feature>
<dbReference type="GO" id="GO:0050839">
    <property type="term" value="F:cell adhesion molecule binding"/>
    <property type="evidence" value="ECO:0007669"/>
    <property type="project" value="TreeGrafter"/>
</dbReference>